<sequence length="556" mass="62518">MRPLPYKLTNNQFGGAVVTYPVWSADVRETVTEVLRRSAERYADNILLDFTGDTYTYKEMDRRSTRLAHGLAARGVKRGDRVCSLLDSNVDAITLWLAVNKLGAINVPVNTAYKGEFLRHQFDDAGAELLIAEADYARRVVEIEKELPCAQRLLVRGDGEPLPASNRLAVEYLSAAYAEDETPIPDDNKPGDLCMLIFTGGTTGPSKGCMISHNYACNLARQVLKREDRNERTVNWTPLPFFHMNAVAGSILSCMMVGGRVAVFPRFSVSKFWDDIERSGATIVNLLGSMLTFIANAPDTEASKRCFGQVIAVRGSPFPPDIQQKWRDRFGVTYTGSNTYGLTEAARVTSLPDGEPAPPGSSGKPNDDFDVRIVDEDDRELPPGEAGEIVIRPRHPDIMFSGYWNRPEETLKIMKNMWLHSGDIGKLDEEGFFYFVDRKKDYLRRRGENISSFELENTFKKHPHVKDVAVHAVFAETEDEVKATIVLKDGAAMTPEEMCSWCVDRVPYFAVPRFFEFRADLPRSPVGRILKYQLRDEGRTAGTWDREEAGFELSKR</sequence>
<evidence type="ECO:0000313" key="4">
    <source>
        <dbReference type="EMBL" id="QTH21126.1"/>
    </source>
</evidence>
<feature type="region of interest" description="Disordered" evidence="1">
    <location>
        <begin position="349"/>
        <end position="370"/>
    </location>
</feature>
<dbReference type="Pfam" id="PF00501">
    <property type="entry name" value="AMP-binding"/>
    <property type="match status" value="1"/>
</dbReference>
<dbReference type="Gene3D" id="3.40.50.12780">
    <property type="entry name" value="N-terminal domain of ligase-like"/>
    <property type="match status" value="1"/>
</dbReference>
<name>A0A975D1K5_9SPHN</name>
<dbReference type="PANTHER" id="PTHR43767">
    <property type="entry name" value="LONG-CHAIN-FATTY-ACID--COA LIGASE"/>
    <property type="match status" value="1"/>
</dbReference>
<reference evidence="4" key="2">
    <citation type="submission" date="2021-04" db="EMBL/GenBank/DDBJ databases">
        <title>Isolation and genomic analysis of the ibuprofen-degrading bacterium Sphingomonas strain MPO218.</title>
        <authorList>
            <person name="Aulestia M."/>
            <person name="Flores A."/>
            <person name="Mangas E.L."/>
            <person name="Perez-Pulido A.J."/>
            <person name="Santero E."/>
            <person name="Camacho E.M."/>
        </authorList>
    </citation>
    <scope>NUCLEOTIDE SEQUENCE</scope>
    <source>
        <strain evidence="4">MPO218</strain>
    </source>
</reference>
<dbReference type="InterPro" id="IPR050237">
    <property type="entry name" value="ATP-dep_AMP-bd_enzyme"/>
</dbReference>
<protein>
    <submittedName>
        <fullName evidence="4">AMP-binding protein</fullName>
    </submittedName>
</protein>
<gene>
    <name evidence="4" type="ORF">HRJ34_22865</name>
</gene>
<dbReference type="Pfam" id="PF13193">
    <property type="entry name" value="AMP-binding_C"/>
    <property type="match status" value="1"/>
</dbReference>
<evidence type="ECO:0000259" key="3">
    <source>
        <dbReference type="Pfam" id="PF13193"/>
    </source>
</evidence>
<dbReference type="GO" id="GO:0016878">
    <property type="term" value="F:acid-thiol ligase activity"/>
    <property type="evidence" value="ECO:0007669"/>
    <property type="project" value="UniProtKB-ARBA"/>
</dbReference>
<proteinExistence type="predicted"/>
<evidence type="ECO:0000313" key="5">
    <source>
        <dbReference type="Proteomes" id="UP000664914"/>
    </source>
</evidence>
<dbReference type="InterPro" id="IPR042099">
    <property type="entry name" value="ANL_N_sf"/>
</dbReference>
<evidence type="ECO:0000259" key="2">
    <source>
        <dbReference type="Pfam" id="PF00501"/>
    </source>
</evidence>
<dbReference type="InterPro" id="IPR020845">
    <property type="entry name" value="AMP-binding_CS"/>
</dbReference>
<dbReference type="InterPro" id="IPR025110">
    <property type="entry name" value="AMP-bd_C"/>
</dbReference>
<dbReference type="PROSITE" id="PS00455">
    <property type="entry name" value="AMP_BINDING"/>
    <property type="match status" value="1"/>
</dbReference>
<evidence type="ECO:0000256" key="1">
    <source>
        <dbReference type="SAM" id="MobiDB-lite"/>
    </source>
</evidence>
<dbReference type="Gene3D" id="3.30.300.30">
    <property type="match status" value="1"/>
</dbReference>
<dbReference type="InterPro" id="IPR000873">
    <property type="entry name" value="AMP-dep_synth/lig_dom"/>
</dbReference>
<reference evidence="4" key="1">
    <citation type="submission" date="2020-07" db="EMBL/GenBank/DDBJ databases">
        <authorList>
            <person name="Camacho E."/>
        </authorList>
    </citation>
    <scope>NUCLEOTIDE SEQUENCE</scope>
    <source>
        <strain evidence="4">MPO218</strain>
    </source>
</reference>
<dbReference type="Proteomes" id="UP000664914">
    <property type="component" value="Chromosome"/>
</dbReference>
<feature type="domain" description="AMP-binding enzyme C-terminal" evidence="3">
    <location>
        <begin position="454"/>
        <end position="527"/>
    </location>
</feature>
<feature type="domain" description="AMP-dependent synthetase/ligase" evidence="2">
    <location>
        <begin position="35"/>
        <end position="404"/>
    </location>
</feature>
<dbReference type="AlphaFoldDB" id="A0A975D1K5"/>
<dbReference type="PANTHER" id="PTHR43767:SF1">
    <property type="entry name" value="NONRIBOSOMAL PEPTIDE SYNTHASE PES1 (EUROFUNG)-RELATED"/>
    <property type="match status" value="1"/>
</dbReference>
<dbReference type="SUPFAM" id="SSF56801">
    <property type="entry name" value="Acetyl-CoA synthetase-like"/>
    <property type="match status" value="1"/>
</dbReference>
<dbReference type="InterPro" id="IPR045851">
    <property type="entry name" value="AMP-bd_C_sf"/>
</dbReference>
<accession>A0A975D1K5</accession>
<organism evidence="4 5">
    <name type="scientific">Rhizorhabdus wittichii</name>
    <dbReference type="NCBI Taxonomy" id="160791"/>
    <lineage>
        <taxon>Bacteria</taxon>
        <taxon>Pseudomonadati</taxon>
        <taxon>Pseudomonadota</taxon>
        <taxon>Alphaproteobacteria</taxon>
        <taxon>Sphingomonadales</taxon>
        <taxon>Sphingomonadaceae</taxon>
        <taxon>Rhizorhabdus</taxon>
    </lineage>
</organism>
<dbReference type="EMBL" id="CP059319">
    <property type="protein sequence ID" value="QTH21126.1"/>
    <property type="molecule type" value="Genomic_DNA"/>
</dbReference>